<dbReference type="Proteomes" id="UP000176846">
    <property type="component" value="Unassembled WGS sequence"/>
</dbReference>
<keyword evidence="3" id="KW-0812">Transmembrane</keyword>
<feature type="transmembrane region" description="Helical" evidence="3">
    <location>
        <begin position="66"/>
        <end position="92"/>
    </location>
</feature>
<keyword evidence="3" id="KW-1133">Transmembrane helix</keyword>
<dbReference type="Pfam" id="PF13205">
    <property type="entry name" value="Big_5"/>
    <property type="match status" value="1"/>
</dbReference>
<evidence type="ECO:0000256" key="2">
    <source>
        <dbReference type="SAM" id="MobiDB-lite"/>
    </source>
</evidence>
<gene>
    <name evidence="5" type="ORF">A2936_04975</name>
</gene>
<feature type="transmembrane region" description="Helical" evidence="3">
    <location>
        <begin position="113"/>
        <end position="134"/>
    </location>
</feature>
<feature type="domain" description="SbsA Ig-like" evidence="4">
    <location>
        <begin position="314"/>
        <end position="390"/>
    </location>
</feature>
<feature type="region of interest" description="Disordered" evidence="2">
    <location>
        <begin position="470"/>
        <end position="489"/>
    </location>
</feature>
<name>A0A1F7UTX8_9BACT</name>
<evidence type="ECO:0000256" key="3">
    <source>
        <dbReference type="SAM" id="Phobius"/>
    </source>
</evidence>
<keyword evidence="1" id="KW-0732">Signal</keyword>
<accession>A0A1F7UTX8</accession>
<sequence length="727" mass="77200">MPRYFKKFSDKNKKAASFFFGALFSLALFFVLSVLISFPVLAQVDYGTTLGSEFGLGTGTDVRMVIINIIKVLLTFLGLVAVTIVLYGGYLWMTAAGNEQRIELAKQVLKNGLIGLVIILAAYAIVAFIISYFLGAINRGGGGGPGPGPCTNCSALGGGIIEDHYPDRNQRGVPRNVHISITFKEPILVVPNSDTDAAKSLIMNATQDPGTGIWSGDIVPNYPPPPPIFLLEKVDDNNRVEPNSQVQMAAMTNAQKKTFTFYPVGLLGNADKETHYRATVKGGANGLTKELGAQRTSAMGGDYTWDFWVSTEIDTTPPQIVDVVPGQGETVARNTSVIVTFSEAIDPMSLVVDPATNVGETITFNQTNPVGAVAGVYDIINGYRTVTFHTNTKCGVNSCGQDIFCFNSNATVDSLVKSATLLSAGLPTCDTSASVNAALLAQGNPSLACTNPAGSSSFFDGIVDMSGNSLDGDKTKGKAEGPPDDNYPWTFNTDDTIVKNGPKIVDIKPTNEEAGVSLVDPAKGTFNRRLLRFTTDDFRFYENATRFNPIWARQSITYQCGVSGEVCMPYKRSVCFGGGRDGQGCSADSDCSGGACRSERKCDGGSNVGAYCQNNSDCPGSVCPVSSCSAPPPGEERNDCGRSIAELNHDTFIEDKLYEPRIGSTVLDIYQNCFQPSYGPYICQGGSNDGQSCSVPPSSDTACTSGGGSCVPSVNNLGETVKDVDTP</sequence>
<organism evidence="5 6">
    <name type="scientific">Candidatus Uhrbacteria bacterium RIFCSPLOWO2_01_FULL_47_25</name>
    <dbReference type="NCBI Taxonomy" id="1802402"/>
    <lineage>
        <taxon>Bacteria</taxon>
        <taxon>Candidatus Uhriibacteriota</taxon>
    </lineage>
</organism>
<feature type="compositionally biased region" description="Basic and acidic residues" evidence="2">
    <location>
        <begin position="471"/>
        <end position="481"/>
    </location>
</feature>
<dbReference type="EMBL" id="MGEK01000025">
    <property type="protein sequence ID" value="OGL81742.1"/>
    <property type="molecule type" value="Genomic_DNA"/>
</dbReference>
<protein>
    <recommendedName>
        <fullName evidence="4">SbsA Ig-like domain-containing protein</fullName>
    </recommendedName>
</protein>
<evidence type="ECO:0000313" key="5">
    <source>
        <dbReference type="EMBL" id="OGL81742.1"/>
    </source>
</evidence>
<comment type="caution">
    <text evidence="5">The sequence shown here is derived from an EMBL/GenBank/DDBJ whole genome shotgun (WGS) entry which is preliminary data.</text>
</comment>
<keyword evidence="3" id="KW-0472">Membrane</keyword>
<reference evidence="5 6" key="1">
    <citation type="journal article" date="2016" name="Nat. Commun.">
        <title>Thousands of microbial genomes shed light on interconnected biogeochemical processes in an aquifer system.</title>
        <authorList>
            <person name="Anantharaman K."/>
            <person name="Brown C.T."/>
            <person name="Hug L.A."/>
            <person name="Sharon I."/>
            <person name="Castelle C.J."/>
            <person name="Probst A.J."/>
            <person name="Thomas B.C."/>
            <person name="Singh A."/>
            <person name="Wilkins M.J."/>
            <person name="Karaoz U."/>
            <person name="Brodie E.L."/>
            <person name="Williams K.H."/>
            <person name="Hubbard S.S."/>
            <person name="Banfield J.F."/>
        </authorList>
    </citation>
    <scope>NUCLEOTIDE SEQUENCE [LARGE SCALE GENOMIC DNA]</scope>
</reference>
<dbReference type="InterPro" id="IPR032812">
    <property type="entry name" value="SbsA_Ig"/>
</dbReference>
<dbReference type="AlphaFoldDB" id="A0A1F7UTX8"/>
<evidence type="ECO:0000256" key="1">
    <source>
        <dbReference type="ARBA" id="ARBA00022729"/>
    </source>
</evidence>
<evidence type="ECO:0000313" key="6">
    <source>
        <dbReference type="Proteomes" id="UP000176846"/>
    </source>
</evidence>
<proteinExistence type="predicted"/>
<evidence type="ECO:0000259" key="4">
    <source>
        <dbReference type="Pfam" id="PF13205"/>
    </source>
</evidence>